<reference evidence="2 3" key="1">
    <citation type="submission" date="2019-03" db="EMBL/GenBank/DDBJ databases">
        <title>Complete genome sequence of Ferrigenium kumadai strain An22, a microaerophilic iron-oxidizing bacterium isolated from a paddy field soil.</title>
        <authorList>
            <person name="Watanabe T."/>
            <person name="Asakawa S."/>
        </authorList>
    </citation>
    <scope>NUCLEOTIDE SEQUENCE [LARGE SCALE GENOMIC DNA]</scope>
    <source>
        <strain evidence="2 3">An22</strain>
    </source>
</reference>
<proteinExistence type="predicted"/>
<feature type="compositionally biased region" description="Polar residues" evidence="1">
    <location>
        <begin position="1"/>
        <end position="28"/>
    </location>
</feature>
<dbReference type="KEGG" id="fku:FGKAn22_15630"/>
<sequence length="95" mass="10275">MVINNATATPLSQPVNTPQPAASRTPAPQSAKPAQGQQDSSVVKLSAQAQQMNRAETQTNINTERAETRPQEMKEPPGIQFMAGEERNGRINTYA</sequence>
<protein>
    <submittedName>
        <fullName evidence="2">Uncharacterized protein</fullName>
    </submittedName>
</protein>
<dbReference type="AlphaFoldDB" id="A0AAN1T0Z5"/>
<dbReference type="Proteomes" id="UP001319121">
    <property type="component" value="Chromosome"/>
</dbReference>
<name>A0AAN1T0Z5_9PROT</name>
<evidence type="ECO:0000313" key="2">
    <source>
        <dbReference type="EMBL" id="BBI99870.1"/>
    </source>
</evidence>
<feature type="compositionally biased region" description="Basic and acidic residues" evidence="1">
    <location>
        <begin position="64"/>
        <end position="75"/>
    </location>
</feature>
<feature type="region of interest" description="Disordered" evidence="1">
    <location>
        <begin position="1"/>
        <end position="95"/>
    </location>
</feature>
<evidence type="ECO:0000313" key="3">
    <source>
        <dbReference type="Proteomes" id="UP001319121"/>
    </source>
</evidence>
<dbReference type="EMBL" id="AP019536">
    <property type="protein sequence ID" value="BBI99870.1"/>
    <property type="molecule type" value="Genomic_DNA"/>
</dbReference>
<keyword evidence="3" id="KW-1185">Reference proteome</keyword>
<gene>
    <name evidence="2" type="ORF">FGKAn22_15630</name>
</gene>
<accession>A0AAN1T0Z5</accession>
<evidence type="ECO:0000256" key="1">
    <source>
        <dbReference type="SAM" id="MobiDB-lite"/>
    </source>
</evidence>
<dbReference type="RefSeq" id="WP_212785132.1">
    <property type="nucleotide sequence ID" value="NZ_AP019536.1"/>
</dbReference>
<feature type="compositionally biased region" description="Polar residues" evidence="1">
    <location>
        <begin position="35"/>
        <end position="63"/>
    </location>
</feature>
<organism evidence="2 3">
    <name type="scientific">Ferrigenium kumadai</name>
    <dbReference type="NCBI Taxonomy" id="1682490"/>
    <lineage>
        <taxon>Bacteria</taxon>
        <taxon>Pseudomonadati</taxon>
        <taxon>Pseudomonadota</taxon>
        <taxon>Betaproteobacteria</taxon>
        <taxon>Nitrosomonadales</taxon>
        <taxon>Gallionellaceae</taxon>
        <taxon>Ferrigenium</taxon>
    </lineage>
</organism>